<name>A0ABW2K9H1_9BACI</name>
<dbReference type="RefSeq" id="WP_289215093.1">
    <property type="nucleotide sequence ID" value="NZ_JAPVRC010000002.1"/>
</dbReference>
<evidence type="ECO:0000313" key="2">
    <source>
        <dbReference type="EMBL" id="MFC7322728.1"/>
    </source>
</evidence>
<keyword evidence="2" id="KW-0328">Glycosyltransferase</keyword>
<proteinExistence type="predicted"/>
<feature type="domain" description="Glycosyl transferase family 1" evidence="1">
    <location>
        <begin position="229"/>
        <end position="376"/>
    </location>
</feature>
<evidence type="ECO:0000313" key="3">
    <source>
        <dbReference type="Proteomes" id="UP001596494"/>
    </source>
</evidence>
<keyword evidence="3" id="KW-1185">Reference proteome</keyword>
<dbReference type="Pfam" id="PF00534">
    <property type="entry name" value="Glycos_transf_1"/>
    <property type="match status" value="1"/>
</dbReference>
<keyword evidence="2" id="KW-0808">Transferase</keyword>
<reference evidence="3" key="1">
    <citation type="journal article" date="2019" name="Int. J. Syst. Evol. Microbiol.">
        <title>The Global Catalogue of Microorganisms (GCM) 10K type strain sequencing project: providing services to taxonomists for standard genome sequencing and annotation.</title>
        <authorList>
            <consortium name="The Broad Institute Genomics Platform"/>
            <consortium name="The Broad Institute Genome Sequencing Center for Infectious Disease"/>
            <person name="Wu L."/>
            <person name="Ma J."/>
        </authorList>
    </citation>
    <scope>NUCLEOTIDE SEQUENCE [LARGE SCALE GENOMIC DNA]</scope>
    <source>
        <strain evidence="3">CCUG 73951</strain>
    </source>
</reference>
<comment type="caution">
    <text evidence="2">The sequence shown here is derived from an EMBL/GenBank/DDBJ whole genome shotgun (WGS) entry which is preliminary data.</text>
</comment>
<dbReference type="EC" id="2.4.-.-" evidence="2"/>
<dbReference type="Proteomes" id="UP001596494">
    <property type="component" value="Unassembled WGS sequence"/>
</dbReference>
<dbReference type="PANTHER" id="PTHR12526">
    <property type="entry name" value="GLYCOSYLTRANSFERASE"/>
    <property type="match status" value="1"/>
</dbReference>
<dbReference type="CDD" id="cd03811">
    <property type="entry name" value="GT4_GT28_WabH-like"/>
    <property type="match status" value="1"/>
</dbReference>
<dbReference type="InterPro" id="IPR001296">
    <property type="entry name" value="Glyco_trans_1"/>
</dbReference>
<sequence>MKTSLLFVIDSLDVAGAEKSLVSLLSLIDFDRFSVDVMLFSHDKPLEKLLPEEVNVLPPLSYTTFLKGNFKQSIKKSIQRKNGDMLYSRTKFSTRIRLKNYSNSEKARIYWQSVSKVIEKNPKEYDIAISYAQGVPTFYVAEKVKAKMKFAWVNVSYKLNNKDKRFQKSFYDKYSKIVAVSESARDVFKVTFPEYSSKLEVLYDINHPELIGDMAKIEIGFKDEFNGVRILTIGRLAHQKGYDIALDACQRLKDYRINFKWFVLGKGPLKKEIEEEIKRRDLSKHFILLGVKSNPYPLINEADIYVQTSKFEGFGLAIAEARILNTPVVTTEFDAVYNQMINGKNGLVVGMNGESVFQGIMKLLNNQSLKEEIIDYLKTEKKGNIEEVEKFYDLIS</sequence>
<evidence type="ECO:0000259" key="1">
    <source>
        <dbReference type="Pfam" id="PF00534"/>
    </source>
</evidence>
<dbReference type="EMBL" id="JBHTBY010000017">
    <property type="protein sequence ID" value="MFC7322728.1"/>
    <property type="molecule type" value="Genomic_DNA"/>
</dbReference>
<accession>A0ABW2K9H1</accession>
<dbReference type="Gene3D" id="3.40.50.2000">
    <property type="entry name" value="Glycogen Phosphorylase B"/>
    <property type="match status" value="2"/>
</dbReference>
<organism evidence="2 3">
    <name type="scientific">Halobacillus campisalis</name>
    <dbReference type="NCBI Taxonomy" id="435909"/>
    <lineage>
        <taxon>Bacteria</taxon>
        <taxon>Bacillati</taxon>
        <taxon>Bacillota</taxon>
        <taxon>Bacilli</taxon>
        <taxon>Bacillales</taxon>
        <taxon>Bacillaceae</taxon>
        <taxon>Halobacillus</taxon>
    </lineage>
</organism>
<dbReference type="PANTHER" id="PTHR12526:SF630">
    <property type="entry name" value="GLYCOSYLTRANSFERASE"/>
    <property type="match status" value="1"/>
</dbReference>
<protein>
    <submittedName>
        <fullName evidence="2">Glycosyltransferase</fullName>
        <ecNumber evidence="2">2.4.-.-</ecNumber>
    </submittedName>
</protein>
<dbReference type="GO" id="GO:0016757">
    <property type="term" value="F:glycosyltransferase activity"/>
    <property type="evidence" value="ECO:0007669"/>
    <property type="project" value="UniProtKB-KW"/>
</dbReference>
<dbReference type="SUPFAM" id="SSF53756">
    <property type="entry name" value="UDP-Glycosyltransferase/glycogen phosphorylase"/>
    <property type="match status" value="1"/>
</dbReference>
<gene>
    <name evidence="2" type="ORF">ACFQMN_17835</name>
</gene>